<dbReference type="Proteomes" id="UP000199659">
    <property type="component" value="Unassembled WGS sequence"/>
</dbReference>
<dbReference type="RefSeq" id="WP_092562600.1">
    <property type="nucleotide sequence ID" value="NZ_FOYZ01000013.1"/>
</dbReference>
<keyword evidence="2" id="KW-1185">Reference proteome</keyword>
<name>A0A1I6L4F2_9FIRM</name>
<evidence type="ECO:0000313" key="1">
    <source>
        <dbReference type="EMBL" id="SFR98363.1"/>
    </source>
</evidence>
<dbReference type="OrthoDB" id="9811413at2"/>
<evidence type="ECO:0000313" key="2">
    <source>
        <dbReference type="Proteomes" id="UP000199659"/>
    </source>
</evidence>
<proteinExistence type="predicted"/>
<accession>A0A1I6L4F2</accession>
<reference evidence="1 2" key="1">
    <citation type="submission" date="2016-10" db="EMBL/GenBank/DDBJ databases">
        <authorList>
            <person name="de Groot N.N."/>
        </authorList>
    </citation>
    <scope>NUCLEOTIDE SEQUENCE [LARGE SCALE GENOMIC DNA]</scope>
    <source>
        <strain evidence="1 2">743A</strain>
    </source>
</reference>
<organism evidence="1 2">
    <name type="scientific">Anaeromicropila populeti</name>
    <dbReference type="NCBI Taxonomy" id="37658"/>
    <lineage>
        <taxon>Bacteria</taxon>
        <taxon>Bacillati</taxon>
        <taxon>Bacillota</taxon>
        <taxon>Clostridia</taxon>
        <taxon>Lachnospirales</taxon>
        <taxon>Lachnospiraceae</taxon>
        <taxon>Anaeromicropila</taxon>
    </lineage>
</organism>
<dbReference type="AlphaFoldDB" id="A0A1I6L4F2"/>
<gene>
    <name evidence="1" type="ORF">SAMN05661086_03058</name>
</gene>
<dbReference type="EMBL" id="FOYZ01000013">
    <property type="protein sequence ID" value="SFR98363.1"/>
    <property type="molecule type" value="Genomic_DNA"/>
</dbReference>
<dbReference type="STRING" id="37658.SAMN05661086_03058"/>
<sequence>MQMILNELSSSFPVYTVNEGKIVMKNFLSTYREMKKKIGNEQAVLDKDYNVFELAFGYNIARWREDSTVDMDEKRQFRSLLNKSCVYSKDDFTETQFDITGSEFYYNDKNAIGCLLAYETGDIVISFLTNADWC</sequence>
<protein>
    <submittedName>
        <fullName evidence="1">Uncharacterized protein</fullName>
    </submittedName>
</protein>